<feature type="compositionally biased region" description="Basic and acidic residues" evidence="2">
    <location>
        <begin position="429"/>
        <end position="439"/>
    </location>
</feature>
<protein>
    <submittedName>
        <fullName evidence="3">Uncharacterized protein</fullName>
    </submittedName>
</protein>
<keyword evidence="4" id="KW-1185">Reference proteome</keyword>
<feature type="compositionally biased region" description="Acidic residues" evidence="2">
    <location>
        <begin position="275"/>
        <end position="300"/>
    </location>
</feature>
<evidence type="ECO:0000256" key="1">
    <source>
        <dbReference type="SAM" id="Coils"/>
    </source>
</evidence>
<dbReference type="Ensembl" id="ENSEBUT00000018472.1">
    <property type="protein sequence ID" value="ENSEBUP00000017896.1"/>
    <property type="gene ID" value="ENSEBUG00000011188.1"/>
</dbReference>
<feature type="coiled-coil region" evidence="1">
    <location>
        <begin position="518"/>
        <end position="559"/>
    </location>
</feature>
<dbReference type="Proteomes" id="UP000694388">
    <property type="component" value="Unplaced"/>
</dbReference>
<reference evidence="3" key="2">
    <citation type="submission" date="2025-09" db="UniProtKB">
        <authorList>
            <consortium name="Ensembl"/>
        </authorList>
    </citation>
    <scope>IDENTIFICATION</scope>
</reference>
<feature type="region of interest" description="Disordered" evidence="2">
    <location>
        <begin position="429"/>
        <end position="458"/>
    </location>
</feature>
<name>A0A8C4QN03_EPTBU</name>
<feature type="region of interest" description="Disordered" evidence="2">
    <location>
        <begin position="199"/>
        <end position="219"/>
    </location>
</feature>
<evidence type="ECO:0000313" key="3">
    <source>
        <dbReference type="Ensembl" id="ENSEBUP00000017896.1"/>
    </source>
</evidence>
<reference evidence="3" key="1">
    <citation type="submission" date="2025-08" db="UniProtKB">
        <authorList>
            <consortium name="Ensembl"/>
        </authorList>
    </citation>
    <scope>IDENTIFICATION</scope>
</reference>
<feature type="compositionally biased region" description="Polar residues" evidence="2">
    <location>
        <begin position="445"/>
        <end position="458"/>
    </location>
</feature>
<feature type="region of interest" description="Disordered" evidence="2">
    <location>
        <begin position="273"/>
        <end position="302"/>
    </location>
</feature>
<organism evidence="3 4">
    <name type="scientific">Eptatretus burgeri</name>
    <name type="common">Inshore hagfish</name>
    <dbReference type="NCBI Taxonomy" id="7764"/>
    <lineage>
        <taxon>Eukaryota</taxon>
        <taxon>Metazoa</taxon>
        <taxon>Chordata</taxon>
        <taxon>Craniata</taxon>
        <taxon>Vertebrata</taxon>
        <taxon>Cyclostomata</taxon>
        <taxon>Myxini</taxon>
        <taxon>Myxiniformes</taxon>
        <taxon>Myxinidae</taxon>
        <taxon>Eptatretinae</taxon>
        <taxon>Eptatretus</taxon>
    </lineage>
</organism>
<dbReference type="AlphaFoldDB" id="A0A8C4QN03"/>
<sequence length="607" mass="68663">MKMQANDVPHSTIVMLGNPSAEPEYVADISRDHAVKQVQRDFETMESVQAETDGVGFVKVPAKFEDDEFESAAEIEHKDARRVEVSRTEMQVELPKSRGAFSGCSVDKDFTGGELEEMGIVNEYALQTTENIKEETTCAIKNDGKEDADVMKPSMLVEEGENLVKSSPVTDVKIADHVEPNLNEMGFETSGRVNMEEASNKDYSAREKQNVGHEEDKVVETEEVQQVEKASEELAEEMDGIPAQTDEVCEDEQFRSSSEDEKWIVGVGWSMEKQVEEEGVNMDEDEDDEEEEDEDSETEEQVQLRQELYDARETVQLADERFQQLQGQLEEEQLRSAQQAEEYMKQVQTLQDELSGLTEELLQVRDEGEAEIAAARDEMAEAEEGAAHLRLVVAALQEEQQAEIAELQEELCWVRAELKMLRGAEGKWNATRDEKRSPGEIEELQNLNTTTSDGDASLGQQLKGFQEQLTSLELQNKVMSKEKDFLWAETQELTNCAHELLAEEESLAPPNGHLDMQLKEARRHADDTRNDYERWRAALAECKDRHEQSRRECEHLRNELLICRTGLGAQPEPNDAQTPWIKRIPMAAIALAVALALLLPRLGRLFA</sequence>
<feature type="coiled-coil region" evidence="1">
    <location>
        <begin position="315"/>
        <end position="399"/>
    </location>
</feature>
<evidence type="ECO:0000256" key="2">
    <source>
        <dbReference type="SAM" id="MobiDB-lite"/>
    </source>
</evidence>
<accession>A0A8C4QN03</accession>
<evidence type="ECO:0000313" key="4">
    <source>
        <dbReference type="Proteomes" id="UP000694388"/>
    </source>
</evidence>
<proteinExistence type="predicted"/>
<keyword evidence="1" id="KW-0175">Coiled coil</keyword>